<dbReference type="PROSITE" id="PS50836">
    <property type="entry name" value="DOMON"/>
    <property type="match status" value="1"/>
</dbReference>
<feature type="domain" description="Reelin" evidence="8">
    <location>
        <begin position="20"/>
        <end position="185"/>
    </location>
</feature>
<evidence type="ECO:0000313" key="10">
    <source>
        <dbReference type="Proteomes" id="UP001497482"/>
    </source>
</evidence>
<feature type="domain" description="DOMON" evidence="7">
    <location>
        <begin position="232"/>
        <end position="345"/>
    </location>
</feature>
<name>A0AAV2JN04_KNICA</name>
<accession>A0AAV2JN04</accession>
<comment type="subcellular location">
    <subcellularLocation>
        <location evidence="2">Membrane</location>
        <topology evidence="2">Multi-pass membrane protein</topology>
    </subcellularLocation>
</comment>
<dbReference type="PROSITE" id="PS51019">
    <property type="entry name" value="REELIN"/>
    <property type="match status" value="1"/>
</dbReference>
<dbReference type="InterPro" id="IPR042307">
    <property type="entry name" value="Reeler_sf"/>
</dbReference>
<evidence type="ECO:0000259" key="8">
    <source>
        <dbReference type="PROSITE" id="PS51019"/>
    </source>
</evidence>
<evidence type="ECO:0008006" key="11">
    <source>
        <dbReference type="Google" id="ProtNLM"/>
    </source>
</evidence>
<sequence length="391" mass="40967">MCPGHCGIMESSLLPLLGTVLACVLGVGGYSNGRVEVSCTDMQPRHRSSPQTTPPPFTLSTDRVDYSAGEDVTVNLLAPSSSHFEGFLLQARVLGSESVAGSFLSAPSGTQRLSCGGSPNSALSHSSSSEKSSVQVTWRPAADQDVHFYATIVQNITVYWVAVASPRVRFSSGSNSTGGTSSLEPANTTVPSSAVSSMMTTAPLGITVEGCGASRLCFRQPPDCDPAQEPAACFFMSAMVLSPGSSAVHYQLSGPSPGYIAFGFSDDRNMGNDDIYICVEDASGRVQLQHAFSSGATTPDTVPLGSVWDIRTSLAAGVISCSFSTTNSISTQRSSQRHYLLYAHGPSSNGQVQMHSGTFVSADTVDVSSPGQELRTYRPLIIKAHGETLGL</sequence>
<feature type="region of interest" description="Disordered" evidence="5">
    <location>
        <begin position="109"/>
        <end position="130"/>
    </location>
</feature>
<evidence type="ECO:0000313" key="9">
    <source>
        <dbReference type="EMBL" id="CAL1576589.1"/>
    </source>
</evidence>
<dbReference type="FunFam" id="2.60.40.4060:FF:000003">
    <property type="entry name" value="Ferric chelate reductase 1"/>
    <property type="match status" value="1"/>
</dbReference>
<dbReference type="Gene3D" id="2.60.40.4060">
    <property type="entry name" value="Reeler domain"/>
    <property type="match status" value="1"/>
</dbReference>
<evidence type="ECO:0000256" key="4">
    <source>
        <dbReference type="ARBA" id="ARBA00023004"/>
    </source>
</evidence>
<keyword evidence="6" id="KW-0732">Signal</keyword>
<dbReference type="CDD" id="cd08544">
    <property type="entry name" value="Reeler"/>
    <property type="match status" value="1"/>
</dbReference>
<dbReference type="AlphaFoldDB" id="A0AAV2JN04"/>
<feature type="compositionally biased region" description="Low complexity" evidence="5">
    <location>
        <begin position="118"/>
        <end position="130"/>
    </location>
</feature>
<dbReference type="Proteomes" id="UP001497482">
    <property type="component" value="Chromosome 12"/>
</dbReference>
<dbReference type="InterPro" id="IPR002861">
    <property type="entry name" value="Reeler_dom"/>
</dbReference>
<feature type="signal peptide" evidence="6">
    <location>
        <begin position="1"/>
        <end position="22"/>
    </location>
</feature>
<dbReference type="SMART" id="SM00664">
    <property type="entry name" value="DoH"/>
    <property type="match status" value="1"/>
</dbReference>
<dbReference type="InterPro" id="IPR005018">
    <property type="entry name" value="DOMON_domain"/>
</dbReference>
<dbReference type="EMBL" id="OZ035834">
    <property type="protein sequence ID" value="CAL1576589.1"/>
    <property type="molecule type" value="Genomic_DNA"/>
</dbReference>
<comment type="cofactor">
    <cofactor evidence="1">
        <name>heme b</name>
        <dbReference type="ChEBI" id="CHEBI:60344"/>
    </cofactor>
</comment>
<reference evidence="9 10" key="1">
    <citation type="submission" date="2024-04" db="EMBL/GenBank/DDBJ databases">
        <authorList>
            <person name="Waldvogel A.-M."/>
            <person name="Schoenle A."/>
        </authorList>
    </citation>
    <scope>NUCLEOTIDE SEQUENCE [LARGE SCALE GENOMIC DNA]</scope>
</reference>
<keyword evidence="4" id="KW-0408">Iron</keyword>
<evidence type="ECO:0000256" key="5">
    <source>
        <dbReference type="SAM" id="MobiDB-lite"/>
    </source>
</evidence>
<dbReference type="GO" id="GO:0016020">
    <property type="term" value="C:membrane"/>
    <property type="evidence" value="ECO:0007669"/>
    <property type="project" value="UniProtKB-SubCell"/>
</dbReference>
<dbReference type="Pfam" id="PF03351">
    <property type="entry name" value="DOMON"/>
    <property type="match status" value="1"/>
</dbReference>
<dbReference type="InterPro" id="IPR051237">
    <property type="entry name" value="Ferric-chelate_Red/DefProt"/>
</dbReference>
<feature type="chain" id="PRO_5043595472" description="Ferric-chelate reductase 1" evidence="6">
    <location>
        <begin position="23"/>
        <end position="391"/>
    </location>
</feature>
<dbReference type="PANTHER" id="PTHR45828:SF44">
    <property type="entry name" value="FERRIC-CHELATE REDUCTASE 1-RELATED"/>
    <property type="match status" value="1"/>
</dbReference>
<evidence type="ECO:0000256" key="3">
    <source>
        <dbReference type="ARBA" id="ARBA00009195"/>
    </source>
</evidence>
<organism evidence="9 10">
    <name type="scientific">Knipowitschia caucasica</name>
    <name type="common">Caucasian dwarf goby</name>
    <name type="synonym">Pomatoschistus caucasicus</name>
    <dbReference type="NCBI Taxonomy" id="637954"/>
    <lineage>
        <taxon>Eukaryota</taxon>
        <taxon>Metazoa</taxon>
        <taxon>Chordata</taxon>
        <taxon>Craniata</taxon>
        <taxon>Vertebrata</taxon>
        <taxon>Euteleostomi</taxon>
        <taxon>Actinopterygii</taxon>
        <taxon>Neopterygii</taxon>
        <taxon>Teleostei</taxon>
        <taxon>Neoteleostei</taxon>
        <taxon>Acanthomorphata</taxon>
        <taxon>Gobiaria</taxon>
        <taxon>Gobiiformes</taxon>
        <taxon>Gobioidei</taxon>
        <taxon>Gobiidae</taxon>
        <taxon>Gobiinae</taxon>
        <taxon>Knipowitschia</taxon>
    </lineage>
</organism>
<dbReference type="CDD" id="cd09628">
    <property type="entry name" value="DOMON_SDR_2_like"/>
    <property type="match status" value="1"/>
</dbReference>
<proteinExistence type="inferred from homology"/>
<evidence type="ECO:0000256" key="6">
    <source>
        <dbReference type="SAM" id="SignalP"/>
    </source>
</evidence>
<evidence type="ECO:0000259" key="7">
    <source>
        <dbReference type="PROSITE" id="PS50836"/>
    </source>
</evidence>
<comment type="similarity">
    <text evidence="3">Belongs to the FRRS1 family.</text>
</comment>
<evidence type="ECO:0000256" key="1">
    <source>
        <dbReference type="ARBA" id="ARBA00001970"/>
    </source>
</evidence>
<dbReference type="Pfam" id="PF02014">
    <property type="entry name" value="Reeler"/>
    <property type="match status" value="1"/>
</dbReference>
<evidence type="ECO:0000256" key="2">
    <source>
        <dbReference type="ARBA" id="ARBA00004141"/>
    </source>
</evidence>
<gene>
    <name evidence="9" type="ORF">KC01_LOCUS8012</name>
</gene>
<keyword evidence="10" id="KW-1185">Reference proteome</keyword>
<protein>
    <recommendedName>
        <fullName evidence="11">Ferric-chelate reductase 1</fullName>
    </recommendedName>
</protein>
<dbReference type="PANTHER" id="PTHR45828">
    <property type="entry name" value="CYTOCHROME B561/FERRIC REDUCTASE TRANSMEMBRANE"/>
    <property type="match status" value="1"/>
</dbReference>